<protein>
    <submittedName>
        <fullName evidence="2">Uncharacterized protein</fullName>
    </submittedName>
</protein>
<feature type="region of interest" description="Disordered" evidence="1">
    <location>
        <begin position="51"/>
        <end position="70"/>
    </location>
</feature>
<keyword evidence="3" id="KW-1185">Reference proteome</keyword>
<evidence type="ECO:0000256" key="1">
    <source>
        <dbReference type="SAM" id="MobiDB-lite"/>
    </source>
</evidence>
<feature type="compositionally biased region" description="Polar residues" evidence="1">
    <location>
        <begin position="229"/>
        <end position="254"/>
    </location>
</feature>
<feature type="region of interest" description="Disordered" evidence="1">
    <location>
        <begin position="266"/>
        <end position="291"/>
    </location>
</feature>
<dbReference type="Proteomes" id="UP000813427">
    <property type="component" value="Unassembled WGS sequence"/>
</dbReference>
<feature type="region of interest" description="Disordered" evidence="1">
    <location>
        <begin position="77"/>
        <end position="192"/>
    </location>
</feature>
<organism evidence="2 3">
    <name type="scientific">Fusarium tricinctum</name>
    <dbReference type="NCBI Taxonomy" id="61284"/>
    <lineage>
        <taxon>Eukaryota</taxon>
        <taxon>Fungi</taxon>
        <taxon>Dikarya</taxon>
        <taxon>Ascomycota</taxon>
        <taxon>Pezizomycotina</taxon>
        <taxon>Sordariomycetes</taxon>
        <taxon>Hypocreomycetidae</taxon>
        <taxon>Hypocreales</taxon>
        <taxon>Nectriaceae</taxon>
        <taxon>Fusarium</taxon>
        <taxon>Fusarium tricinctum species complex</taxon>
    </lineage>
</organism>
<feature type="compositionally biased region" description="Basic and acidic residues" evidence="1">
    <location>
        <begin position="127"/>
        <end position="146"/>
    </location>
</feature>
<proteinExistence type="predicted"/>
<sequence length="400" mass="44731">MTGKPVYKPDEIRFALDLMVQDLFNEEISLAFQERFSRELTDNQIRYLRNKYGKDPDYGSPLVNRPANKKLKRRRAALAVASSASPPSEGSPRSFKRTRRERSETLARPLYNPPKQLEAYSQSPPPKYEDKTFKSGDKAFKSEDTKSPPISSAPLFRATPPTQTQLADLRSPTVDSYTPTSVPTGFSTSSWQTQPRTIFNTNFTPINNQFHQHDTKARGQGSPDGKPTVPNQTALHNSCTQPSYDVSPNQRPSYRSQVHSNMLVPAHQQRGIPSEESLEGQNPDPAAFGGDLDSLAWEEYVRPARSASERKPSRSLLTQNVEAPDSQLHLAEAESPSHLASREGDDHQQIPRAPSHSVPETLQRDSADSDLNAIDPRLFDASYDPRFFVKKSPSFVQNLG</sequence>
<dbReference type="AlphaFoldDB" id="A0A8K0WGC1"/>
<feature type="region of interest" description="Disordered" evidence="1">
    <location>
        <begin position="212"/>
        <end position="254"/>
    </location>
</feature>
<evidence type="ECO:0000313" key="3">
    <source>
        <dbReference type="Proteomes" id="UP000813427"/>
    </source>
</evidence>
<reference evidence="2" key="1">
    <citation type="journal article" date="2021" name="Nat. Commun.">
        <title>Genetic determinants of endophytism in the Arabidopsis root mycobiome.</title>
        <authorList>
            <person name="Mesny F."/>
            <person name="Miyauchi S."/>
            <person name="Thiergart T."/>
            <person name="Pickel B."/>
            <person name="Atanasova L."/>
            <person name="Karlsson M."/>
            <person name="Huettel B."/>
            <person name="Barry K.W."/>
            <person name="Haridas S."/>
            <person name="Chen C."/>
            <person name="Bauer D."/>
            <person name="Andreopoulos W."/>
            <person name="Pangilinan J."/>
            <person name="LaButti K."/>
            <person name="Riley R."/>
            <person name="Lipzen A."/>
            <person name="Clum A."/>
            <person name="Drula E."/>
            <person name="Henrissat B."/>
            <person name="Kohler A."/>
            <person name="Grigoriev I.V."/>
            <person name="Martin F.M."/>
            <person name="Hacquard S."/>
        </authorList>
    </citation>
    <scope>NUCLEOTIDE SEQUENCE</scope>
    <source>
        <strain evidence="2">MPI-SDFR-AT-0068</strain>
    </source>
</reference>
<dbReference type="OrthoDB" id="4736382at2759"/>
<feature type="region of interest" description="Disordered" evidence="1">
    <location>
        <begin position="332"/>
        <end position="373"/>
    </location>
</feature>
<comment type="caution">
    <text evidence="2">The sequence shown here is derived from an EMBL/GenBank/DDBJ whole genome shotgun (WGS) entry which is preliminary data.</text>
</comment>
<feature type="compositionally biased region" description="Basic and acidic residues" evidence="1">
    <location>
        <begin position="340"/>
        <end position="349"/>
    </location>
</feature>
<dbReference type="EMBL" id="JAGPXF010000002">
    <property type="protein sequence ID" value="KAH7256627.1"/>
    <property type="molecule type" value="Genomic_DNA"/>
</dbReference>
<gene>
    <name evidence="2" type="ORF">BKA59DRAFT_521872</name>
</gene>
<evidence type="ECO:0000313" key="2">
    <source>
        <dbReference type="EMBL" id="KAH7256627.1"/>
    </source>
</evidence>
<name>A0A8K0WGC1_9HYPO</name>
<feature type="compositionally biased region" description="Polar residues" evidence="1">
    <location>
        <begin position="173"/>
        <end position="192"/>
    </location>
</feature>
<accession>A0A8K0WGC1</accession>
<feature type="compositionally biased region" description="Low complexity" evidence="1">
    <location>
        <begin position="77"/>
        <end position="93"/>
    </location>
</feature>